<dbReference type="Proteomes" id="UP000029223">
    <property type="component" value="Unassembled WGS sequence"/>
</dbReference>
<comment type="caution">
    <text evidence="1">The sequence shown here is derived from an EMBL/GenBank/DDBJ whole genome shotgun (WGS) entry which is preliminary data.</text>
</comment>
<accession>A0ABQ0JNS0</accession>
<keyword evidence="2" id="KW-1185">Reference proteome</keyword>
<organism evidence="1 2">
    <name type="scientific">Vibrio variabilis</name>
    <dbReference type="NCBI Taxonomy" id="990271"/>
    <lineage>
        <taxon>Bacteria</taxon>
        <taxon>Pseudomonadati</taxon>
        <taxon>Pseudomonadota</taxon>
        <taxon>Gammaproteobacteria</taxon>
        <taxon>Vibrionales</taxon>
        <taxon>Vibrionaceae</taxon>
        <taxon>Vibrio</taxon>
    </lineage>
</organism>
<dbReference type="EMBL" id="BBMS01000093">
    <property type="protein sequence ID" value="GAL30385.1"/>
    <property type="molecule type" value="Genomic_DNA"/>
</dbReference>
<reference evidence="2" key="1">
    <citation type="submission" date="2014-09" db="EMBL/GenBank/DDBJ databases">
        <title>Vibrio variabilis JCM 19239. (C206) whole genome shotgun sequence.</title>
        <authorList>
            <person name="Sawabe T."/>
            <person name="Meirelles P."/>
            <person name="Nakanishi M."/>
            <person name="Sayaka M."/>
            <person name="Hattori M."/>
            <person name="Ohkuma M."/>
        </authorList>
    </citation>
    <scope>NUCLEOTIDE SEQUENCE [LARGE SCALE GENOMIC DNA]</scope>
    <source>
        <strain evidence="2">JCM 19239</strain>
    </source>
</reference>
<evidence type="ECO:0000313" key="2">
    <source>
        <dbReference type="Proteomes" id="UP000029223"/>
    </source>
</evidence>
<sequence>MFGGYKKGQLFAALAIVPIHSTPMLSHDHSPETKIPA</sequence>
<protein>
    <submittedName>
        <fullName evidence="1">Uncharacterized protein</fullName>
    </submittedName>
</protein>
<name>A0ABQ0JNS0_9VIBR</name>
<evidence type="ECO:0000313" key="1">
    <source>
        <dbReference type="EMBL" id="GAL30385.1"/>
    </source>
</evidence>
<proteinExistence type="predicted"/>
<gene>
    <name evidence="1" type="ORF">JCM19239_5302</name>
</gene>